<dbReference type="CDD" id="cd01650">
    <property type="entry name" value="RT_nLTR_like"/>
    <property type="match status" value="1"/>
</dbReference>
<dbReference type="PANTHER" id="PTHR47510">
    <property type="entry name" value="REVERSE TRANSCRIPTASE DOMAIN-CONTAINING PROTEIN"/>
    <property type="match status" value="1"/>
</dbReference>
<gene>
    <name evidence="2" type="primary">LOC106113064</name>
</gene>
<feature type="non-terminal residue" evidence="2">
    <location>
        <position position="859"/>
    </location>
</feature>
<dbReference type="InterPro" id="IPR005135">
    <property type="entry name" value="Endo/exonuclease/phosphatase"/>
</dbReference>
<dbReference type="GeneID" id="106113064"/>
<name>A0AAJ6YY64_PAPXU</name>
<dbReference type="Pfam" id="PF00078">
    <property type="entry name" value="RVT_1"/>
    <property type="match status" value="1"/>
</dbReference>
<proteinExistence type="predicted"/>
<feature type="domain" description="Reverse transcriptase" evidence="1">
    <location>
        <begin position="517"/>
        <end position="794"/>
    </location>
</feature>
<reference evidence="2" key="1">
    <citation type="submission" date="2025-08" db="UniProtKB">
        <authorList>
            <consortium name="RefSeq"/>
        </authorList>
    </citation>
    <scope>IDENTIFICATION</scope>
</reference>
<dbReference type="InterPro" id="IPR043502">
    <property type="entry name" value="DNA/RNA_pol_sf"/>
</dbReference>
<dbReference type="Proteomes" id="UP000694872">
    <property type="component" value="Unplaced"/>
</dbReference>
<dbReference type="RefSeq" id="XP_013161242.1">
    <property type="nucleotide sequence ID" value="XM_013305788.1"/>
</dbReference>
<dbReference type="SUPFAM" id="SSF56672">
    <property type="entry name" value="DNA/RNA polymerases"/>
    <property type="match status" value="1"/>
</dbReference>
<evidence type="ECO:0000313" key="2">
    <source>
        <dbReference type="RefSeq" id="XP_013161242.1"/>
    </source>
</evidence>
<dbReference type="GO" id="GO:0003824">
    <property type="term" value="F:catalytic activity"/>
    <property type="evidence" value="ECO:0007669"/>
    <property type="project" value="InterPro"/>
</dbReference>
<dbReference type="PANTHER" id="PTHR47510:SF3">
    <property type="entry name" value="ENDO_EXONUCLEASE_PHOSPHATASE DOMAIN-CONTAINING PROTEIN"/>
    <property type="match status" value="1"/>
</dbReference>
<dbReference type="KEGG" id="pxu:106113064"/>
<dbReference type="Gene3D" id="3.60.10.10">
    <property type="entry name" value="Endonuclease/exonuclease/phosphatase"/>
    <property type="match status" value="1"/>
</dbReference>
<dbReference type="Pfam" id="PF14529">
    <property type="entry name" value="Exo_endo_phos_2"/>
    <property type="match status" value="1"/>
</dbReference>
<dbReference type="InterPro" id="IPR000477">
    <property type="entry name" value="RT_dom"/>
</dbReference>
<organism evidence="2">
    <name type="scientific">Papilio xuthus</name>
    <name type="common">Asian swallowtail butterfly</name>
    <dbReference type="NCBI Taxonomy" id="66420"/>
    <lineage>
        <taxon>Eukaryota</taxon>
        <taxon>Metazoa</taxon>
        <taxon>Ecdysozoa</taxon>
        <taxon>Arthropoda</taxon>
        <taxon>Hexapoda</taxon>
        <taxon>Insecta</taxon>
        <taxon>Pterygota</taxon>
        <taxon>Neoptera</taxon>
        <taxon>Endopterygota</taxon>
        <taxon>Lepidoptera</taxon>
        <taxon>Glossata</taxon>
        <taxon>Ditrysia</taxon>
        <taxon>Papilionoidea</taxon>
        <taxon>Papilionidae</taxon>
        <taxon>Papilioninae</taxon>
        <taxon>Papilio</taxon>
    </lineage>
</organism>
<accession>A0AAJ6YY64</accession>
<protein>
    <submittedName>
        <fullName evidence="2">RNA-directed DNA polymerase from mobile element jockey-like</fullName>
    </submittedName>
</protein>
<dbReference type="PROSITE" id="PS50878">
    <property type="entry name" value="RT_POL"/>
    <property type="match status" value="1"/>
</dbReference>
<dbReference type="InterPro" id="IPR036691">
    <property type="entry name" value="Endo/exonu/phosph_ase_sf"/>
</dbReference>
<sequence length="859" mass="95658">YSGGGIIPLVAGGRRGKQRHHHAASPITFTVDFCNIRGLHSNLEAVHHHLETAKPALLFLTETQISSPADTSYLSCPGYKLEHSFLPRAGVCVYVREDICSRRLSLLEGRDLSILWLRVDSDDHPRVYACLYRSHSGNAEIDRLMEQVQTATDSVLAQIPSAEIVVLGDFNAHHAEWLGSRTTDHAGRSVHDFALSYDLTQLVSSPTRIPDVDDHTPSLLDLLLTSHPDSYLVSVDAPLGSSDHCLIRTRVPISRRPRVKPNGHRRVWHYRSADWDGMRSFFASYPWERVCFKLDDPDAVAVSVSDVVLQGMELFIPSSVVPIGGNTRPWFGQSCKLAARNKQDCYRAWAEASAVRDVNTSLLKKKYNFASRSFKRVIAKAKSEHMASIGERLVRLPSGTRAFWSLAKAVQGNFCKPSLPSLRRGDDTLAHTAKEKADLLGSLFASNSTLEDKGCSPPKILCGDTFMPEIQFRQRLVRKVLQSLDVNKSSGPDGIPPIVLRTCAPELAPVLTRLFRFSYSVGEVPKSWKTAIIHPIPKKGDSSNPSNYRPIAITPLFSKVMETTINCQLMRYLEEHQLISDRQYGFRQRRSAGDLLAYLTHRWTEAIEGKGEALAVSLDVAKAFDRVWHKALLSKLPSYGLPEKLCEWISSFLEGRSIKVVIDGACSDPKPINAGVPQGCVLSPTLFLLHINDMLQISNIHCYADDSTGDALYTARANVSRVTAYENRTGLVSRLETLLGEVSDWGRQNLVEFNPKKTQVCAFTAKKDPFVVNLHFENTPLVASASIGILGVDISSDVQFRGHLEDKAKLASKKLGVLSRAKQYFQPGHRLQLYKAQVRPHMEYCSHLWAGAPQYQLLP</sequence>
<feature type="non-terminal residue" evidence="2">
    <location>
        <position position="1"/>
    </location>
</feature>
<dbReference type="SUPFAM" id="SSF56219">
    <property type="entry name" value="DNase I-like"/>
    <property type="match status" value="1"/>
</dbReference>
<evidence type="ECO:0000259" key="1">
    <source>
        <dbReference type="PROSITE" id="PS50878"/>
    </source>
</evidence>
<dbReference type="GO" id="GO:0071897">
    <property type="term" value="P:DNA biosynthetic process"/>
    <property type="evidence" value="ECO:0007669"/>
    <property type="project" value="UniProtKB-ARBA"/>
</dbReference>
<dbReference type="AlphaFoldDB" id="A0AAJ6YY64"/>